<proteinExistence type="predicted"/>
<dbReference type="InterPro" id="IPR017850">
    <property type="entry name" value="Alkaline_phosphatase_core_sf"/>
</dbReference>
<evidence type="ECO:0000313" key="2">
    <source>
        <dbReference type="Proteomes" id="UP001501523"/>
    </source>
</evidence>
<dbReference type="Gene3D" id="3.40.720.10">
    <property type="entry name" value="Alkaline Phosphatase, subunit A"/>
    <property type="match status" value="2"/>
</dbReference>
<gene>
    <name evidence="1" type="ORF">GCM10009105_21220</name>
</gene>
<name>A0ABN1IJT0_9GAMM</name>
<organism evidence="1 2">
    <name type="scientific">Dokdonella soli</name>
    <dbReference type="NCBI Taxonomy" id="529810"/>
    <lineage>
        <taxon>Bacteria</taxon>
        <taxon>Pseudomonadati</taxon>
        <taxon>Pseudomonadota</taxon>
        <taxon>Gammaproteobacteria</taxon>
        <taxon>Lysobacterales</taxon>
        <taxon>Rhodanobacteraceae</taxon>
        <taxon>Dokdonella</taxon>
    </lineage>
</organism>
<keyword evidence="2" id="KW-1185">Reference proteome</keyword>
<dbReference type="SUPFAM" id="SSF53649">
    <property type="entry name" value="Alkaline phosphatase-like"/>
    <property type="match status" value="1"/>
</dbReference>
<sequence length="495" mass="54951">MHSTKKVLLLELNEVNWRVVDRLTAQHGQAYLPNFQRLRTAGAWATQTAVEHPPHLDPWITWVTLHTGVPREVHGAAVLEQDAASISAPRLWDYAAEGGRSVGVFGSISAFPPRPVEGFIVPGPFAPSDDTYPDSLRPIQALNRLGTSLHNRTGKSVTAFGAVRNAFDLLRLGLRMRTLYAVARQLVLERVSSSHKWRRVSLQPLLNFDFFAHLYRKFQPDFATWHTNHAAHYMHHYWRAWDDNGFAVQATAAERAQFGDAVPYGYRVCDRLIGDFLRLIDDDTVLVVASSMGQQPFVTERYQSGKIVVRFLDIERILDITGRDGILDVVPTMVPQWNLRIPDRSRRTQLREQFQAAKRIVAGREEAAISVEETADLLTVTPLGLADKPAGIRYHFPLCERAQPAGYAIDELFATDTPTTKQGMHHPAGLLAFIGSGIRPGVQLADCTNLDVAPTVLTLLGLPVPAVMHGRILNEAWEATPNLPRAEAGLAATAA</sequence>
<accession>A0ABN1IJT0</accession>
<dbReference type="EMBL" id="BAAAEU010000010">
    <property type="protein sequence ID" value="GAA0715646.1"/>
    <property type="molecule type" value="Genomic_DNA"/>
</dbReference>
<evidence type="ECO:0000313" key="1">
    <source>
        <dbReference type="EMBL" id="GAA0715646.1"/>
    </source>
</evidence>
<comment type="caution">
    <text evidence="1">The sequence shown here is derived from an EMBL/GenBank/DDBJ whole genome shotgun (WGS) entry which is preliminary data.</text>
</comment>
<evidence type="ECO:0008006" key="3">
    <source>
        <dbReference type="Google" id="ProtNLM"/>
    </source>
</evidence>
<reference evidence="1 2" key="1">
    <citation type="journal article" date="2019" name="Int. J. Syst. Evol. Microbiol.">
        <title>The Global Catalogue of Microorganisms (GCM) 10K type strain sequencing project: providing services to taxonomists for standard genome sequencing and annotation.</title>
        <authorList>
            <consortium name="The Broad Institute Genomics Platform"/>
            <consortium name="The Broad Institute Genome Sequencing Center for Infectious Disease"/>
            <person name="Wu L."/>
            <person name="Ma J."/>
        </authorList>
    </citation>
    <scope>NUCLEOTIDE SEQUENCE [LARGE SCALE GENOMIC DNA]</scope>
    <source>
        <strain evidence="1 2">JCM 15421</strain>
    </source>
</reference>
<dbReference type="Proteomes" id="UP001501523">
    <property type="component" value="Unassembled WGS sequence"/>
</dbReference>
<protein>
    <recommendedName>
        <fullName evidence="3">Phosphodiesterase</fullName>
    </recommendedName>
</protein>